<reference evidence="2 3" key="1">
    <citation type="journal article" date="2016" name="Nat. Commun.">
        <title>Thousands of microbial genomes shed light on interconnected biogeochemical processes in an aquifer system.</title>
        <authorList>
            <person name="Anantharaman K."/>
            <person name="Brown C.T."/>
            <person name="Hug L.A."/>
            <person name="Sharon I."/>
            <person name="Castelle C.J."/>
            <person name="Probst A.J."/>
            <person name="Thomas B.C."/>
            <person name="Singh A."/>
            <person name="Wilkins M.J."/>
            <person name="Karaoz U."/>
            <person name="Brodie E.L."/>
            <person name="Williams K.H."/>
            <person name="Hubbard S.S."/>
            <person name="Banfield J.F."/>
        </authorList>
    </citation>
    <scope>NUCLEOTIDE SEQUENCE [LARGE SCALE GENOMIC DNA]</scope>
</reference>
<gene>
    <name evidence="2" type="ORF">A2648_01745</name>
</gene>
<evidence type="ECO:0000256" key="1">
    <source>
        <dbReference type="SAM" id="Coils"/>
    </source>
</evidence>
<dbReference type="AlphaFoldDB" id="A0A1G2CSS7"/>
<name>A0A1G2CSS7_9BACT</name>
<comment type="caution">
    <text evidence="2">The sequence shown here is derived from an EMBL/GenBank/DDBJ whole genome shotgun (WGS) entry which is preliminary data.</text>
</comment>
<keyword evidence="1" id="KW-0175">Coiled coil</keyword>
<dbReference type="EMBL" id="MHLH01000006">
    <property type="protein sequence ID" value="OGZ04445.1"/>
    <property type="molecule type" value="Genomic_DNA"/>
</dbReference>
<proteinExistence type="predicted"/>
<evidence type="ECO:0000313" key="2">
    <source>
        <dbReference type="EMBL" id="OGZ04445.1"/>
    </source>
</evidence>
<feature type="coiled-coil region" evidence="1">
    <location>
        <begin position="209"/>
        <end position="240"/>
    </location>
</feature>
<accession>A0A1G2CSS7</accession>
<organism evidence="2 3">
    <name type="scientific">Candidatus Lloydbacteria bacterium RIFCSPHIGHO2_01_FULL_41_20</name>
    <dbReference type="NCBI Taxonomy" id="1798657"/>
    <lineage>
        <taxon>Bacteria</taxon>
        <taxon>Candidatus Lloydiibacteriota</taxon>
    </lineage>
</organism>
<sequence>MEEFPPNNLGTPSSQERIKGLEGVILEYKNITSEIREVVGNGEAATDVKGLAERRADFKRRELLDGFLESFPNKEELPEFIDLEKDPYPGRHDKKYLFPREKLLYSVSSGPEDLPSLVSEADKDDSFFPENPNFRGIDIVFNLIKQNENSRHLMGLYVQGAEPRLSEKKAISLDIPEHELHEKIGNNELRVVFAKIGKSIVSLEGKELFKEFQNFLREIEEEQRKEQEEAEIKYAKVLKNVLMKWANEVEQFLGEKLPDKIPLRDKDDFNTELGMVKLGEEMRKTFKKGGREVTPKKSDFLQIYFYPHDGKMELVPVKKSRFIGRWEDDESDKREATPQEFIDKRMYVKHKLTDMIPREIRLDLPIP</sequence>
<protein>
    <submittedName>
        <fullName evidence="2">Uncharacterized protein</fullName>
    </submittedName>
</protein>
<dbReference type="Proteomes" id="UP000178841">
    <property type="component" value="Unassembled WGS sequence"/>
</dbReference>
<evidence type="ECO:0000313" key="3">
    <source>
        <dbReference type="Proteomes" id="UP000178841"/>
    </source>
</evidence>